<feature type="compositionally biased region" description="Basic residues" evidence="1">
    <location>
        <begin position="320"/>
        <end position="333"/>
    </location>
</feature>
<dbReference type="SUPFAM" id="SSF53098">
    <property type="entry name" value="Ribonuclease H-like"/>
    <property type="match status" value="1"/>
</dbReference>
<dbReference type="CDD" id="cd07936">
    <property type="entry name" value="SCAN"/>
    <property type="match status" value="1"/>
</dbReference>
<evidence type="ECO:0000313" key="3">
    <source>
        <dbReference type="Proteomes" id="UP000695026"/>
    </source>
</evidence>
<proteinExistence type="predicted"/>
<dbReference type="Proteomes" id="UP000695026">
    <property type="component" value="Unplaced"/>
</dbReference>
<dbReference type="AlphaFoldDB" id="A0A9F5JAL1"/>
<dbReference type="PROSITE" id="PS50804">
    <property type="entry name" value="SCAN_BOX"/>
    <property type="match status" value="1"/>
</dbReference>
<feature type="region of interest" description="Disordered" evidence="1">
    <location>
        <begin position="123"/>
        <end position="142"/>
    </location>
</feature>
<dbReference type="InterPro" id="IPR012337">
    <property type="entry name" value="RNaseH-like_sf"/>
</dbReference>
<feature type="domain" description="SCAN box" evidence="2">
    <location>
        <begin position="35"/>
        <end position="111"/>
    </location>
</feature>
<dbReference type="GeneID" id="103051532"/>
<name>A0A9F5JAL1_PYTBI</name>
<dbReference type="PANTHER" id="PTHR45913">
    <property type="entry name" value="EPM2A-INTERACTING PROTEIN 1"/>
    <property type="match status" value="1"/>
</dbReference>
<dbReference type="Pfam" id="PF05699">
    <property type="entry name" value="Dimer_Tnp_hAT"/>
    <property type="match status" value="1"/>
</dbReference>
<dbReference type="SUPFAM" id="SSF47353">
    <property type="entry name" value="Retrovirus capsid dimerization domain-like"/>
    <property type="match status" value="1"/>
</dbReference>
<keyword evidence="3" id="KW-1185">Reference proteome</keyword>
<gene>
    <name evidence="4" type="primary">LOC103051532</name>
</gene>
<accession>A0A9F5JAL1</accession>
<dbReference type="SMART" id="SM00431">
    <property type="entry name" value="SCAN"/>
    <property type="match status" value="1"/>
</dbReference>
<feature type="region of interest" description="Disordered" evidence="1">
    <location>
        <begin position="1"/>
        <end position="26"/>
    </location>
</feature>
<evidence type="ECO:0000259" key="2">
    <source>
        <dbReference type="PROSITE" id="PS50804"/>
    </source>
</evidence>
<dbReference type="GO" id="GO:0046983">
    <property type="term" value="F:protein dimerization activity"/>
    <property type="evidence" value="ECO:0007669"/>
    <property type="project" value="InterPro"/>
</dbReference>
<evidence type="ECO:0000256" key="1">
    <source>
        <dbReference type="SAM" id="MobiDB-lite"/>
    </source>
</evidence>
<dbReference type="PANTHER" id="PTHR45913:SF21">
    <property type="entry name" value="DUF4371 DOMAIN-CONTAINING PROTEIN"/>
    <property type="match status" value="1"/>
</dbReference>
<evidence type="ECO:0000313" key="4">
    <source>
        <dbReference type="RefSeq" id="XP_025030929.1"/>
    </source>
</evidence>
<dbReference type="InterPro" id="IPR003309">
    <property type="entry name" value="SCAN_dom"/>
</dbReference>
<sequence length="976" mass="111012">MDEQNAAGPEAERGPETIKSESSGENWELRPEVHHQHFRQFHYQDAKGPREVCKKLHDLCHQWLRPEQHTKNQILDMLILEQFLAVIPPEMQRWVRECGAETSSQAVALAEIFLLTQAEDKKQEEQQYAESGPNFPEPFKTSSDARQSALRRWMKQEGDGTSILQEIYFYRSSKVKIDLQSFSRVQRWAYFQRQVCASLDVLIRISPSSLNIGPIGKDCWSSGTGDGMMSVIRAQSTSLLCGGGDATAAQQAQGTVATEDVAVQVTEKEGILPDPDQKGFPKQAVEQGCGLMAAFEGDKWAAERKGEPPVGLSEGDGIKKREKQRRKSVPNRKRMMELSESSASQSSDFHQNAVQEKIEKINIAKISEPARKRQRTYLFHKEWEERYCFMDVNGKSVCLICSSTVAVAKKHNVQRHFERNHGAFAKNYPLDSELRKMKVKEMKSKFASQLTVYTKPVVQSKNTTIASFKIASLLVKRNKPFEDGELLKEVFLTAADSIFEGFSNKKEIMTAIQKLQLSGNTVSRRIQSISNDLEYQLQSDLQKCLWFSLQLDESTDITDTSQLAMIVRLVFSDLAVKEELLKILSLKGKTRGEDIFLTFKNYATEINLPLHKLSSITTDGAPAMVGSVDGFIVHCQKDESFPKFISYHCIIHQEALCAKVLQFKHVMDVVTKIINSIRAVSLQHRLFKALLKDVDAEYGDLILHTEVRWLSKGKVLARFLTLRDEIKAFLKTKDQYVEQLDDRFWLVDLAFLADLMQELNSLNIELHRNDKHISGMISSVHSFKGKLRLWKSHLQVKSLLPFPSMKQVVGDSDFNNAPFVGYLETLEEQFHARFQQFTSIEPVVSFFENPFSPIDVTETAVAIGELCQAMVEEVEMEIVGLQNDIILKSNSSHANFWNLVDAQKFPLLRKTAAKIKSYFGSTYQCESVFSTRRFIKSKNRTRMTDKHLDDCLRVAISSYTPNYNRLADGMQCQASH</sequence>
<dbReference type="InterPro" id="IPR038269">
    <property type="entry name" value="SCAN_sf"/>
</dbReference>
<dbReference type="OMA" id="FPKFVSY"/>
<dbReference type="Pfam" id="PF02023">
    <property type="entry name" value="SCAN"/>
    <property type="match status" value="1"/>
</dbReference>
<dbReference type="InterPro" id="IPR008906">
    <property type="entry name" value="HATC_C_dom"/>
</dbReference>
<organism evidence="3 4">
    <name type="scientific">Python bivittatus</name>
    <name type="common">Burmese python</name>
    <name type="synonym">Python molurus bivittatus</name>
    <dbReference type="NCBI Taxonomy" id="176946"/>
    <lineage>
        <taxon>Eukaryota</taxon>
        <taxon>Metazoa</taxon>
        <taxon>Chordata</taxon>
        <taxon>Craniata</taxon>
        <taxon>Vertebrata</taxon>
        <taxon>Euteleostomi</taxon>
        <taxon>Lepidosauria</taxon>
        <taxon>Squamata</taxon>
        <taxon>Bifurcata</taxon>
        <taxon>Unidentata</taxon>
        <taxon>Episquamata</taxon>
        <taxon>Toxicofera</taxon>
        <taxon>Serpentes</taxon>
        <taxon>Henophidia</taxon>
        <taxon>Pythonidae</taxon>
        <taxon>Python</taxon>
    </lineage>
</organism>
<dbReference type="Pfam" id="PF18658">
    <property type="entry name" value="zf-C2H2_12"/>
    <property type="match status" value="1"/>
</dbReference>
<protein>
    <submittedName>
        <fullName evidence="4">General transcription factor II-I repeat domain-containing protein 2-like isoform X1</fullName>
    </submittedName>
</protein>
<dbReference type="Gene3D" id="1.10.4020.10">
    <property type="entry name" value="DNA breaking-rejoining enzymes"/>
    <property type="match status" value="1"/>
</dbReference>
<dbReference type="InterPro" id="IPR040647">
    <property type="entry name" value="SPIN-DOC_Znf-C2H2"/>
</dbReference>
<feature type="compositionally biased region" description="Basic and acidic residues" evidence="1">
    <location>
        <begin position="10"/>
        <end position="19"/>
    </location>
</feature>
<dbReference type="OrthoDB" id="9037688at2759"/>
<dbReference type="RefSeq" id="XP_025030929.1">
    <property type="nucleotide sequence ID" value="XM_025175161.1"/>
</dbReference>
<feature type="region of interest" description="Disordered" evidence="1">
    <location>
        <begin position="302"/>
        <end position="349"/>
    </location>
</feature>
<dbReference type="FunFam" id="1.10.4020.10:FF:000005">
    <property type="entry name" value="Uncharacterized protein"/>
    <property type="match status" value="1"/>
</dbReference>
<reference evidence="4" key="1">
    <citation type="submission" date="2025-08" db="UniProtKB">
        <authorList>
            <consortium name="RefSeq"/>
        </authorList>
    </citation>
    <scope>IDENTIFICATION</scope>
    <source>
        <tissue evidence="4">Liver</tissue>
    </source>
</reference>